<dbReference type="GO" id="GO:0007168">
    <property type="term" value="P:receptor guanylyl cyclase signaling pathway"/>
    <property type="evidence" value="ECO:0000318"/>
    <property type="project" value="GO_Central"/>
</dbReference>
<feature type="domain" description="Protein kinase" evidence="15">
    <location>
        <begin position="415"/>
        <end position="683"/>
    </location>
</feature>
<dbReference type="SUPFAM" id="SSF53822">
    <property type="entry name" value="Periplasmic binding protein-like I"/>
    <property type="match status" value="1"/>
</dbReference>
<proteinExistence type="inferred from homology"/>
<feature type="domain" description="Guanylate cyclase" evidence="16">
    <location>
        <begin position="761"/>
        <end position="892"/>
    </location>
</feature>
<evidence type="ECO:0000313" key="18">
    <source>
        <dbReference type="EnsemblMetazoa" id="HelroP117164"/>
    </source>
</evidence>
<feature type="transmembrane region" description="Helical" evidence="14">
    <location>
        <begin position="471"/>
        <end position="490"/>
    </location>
</feature>
<sequence>MHTCTGVNAFVGPEGLCAVEARLAAAWNIPMFSFRCRESTVSNKEGLYPTFVRTIPSTSKVSKSLISIMKHFKWETFQAIVDKDPIWEEAAGTLRQLAEVHTLKMNPDVSIEQSKLTVEIIADILDKTYRSTRIYVILGEYNAIILFIFIINNKIIIKMIMNLFDNNDDDNNNKNNNILICERICYKKRSVKATCTRTINQTNENYDDKVWEDVIPIFASYLYDAVNLYAQAFKNALSRNIDLKDGTAIVQLITKKIYKSIQGNSMFIDAHGNAEANYTVLALLPDTEDDYDDNDEDRYKLQIVGHFITHETQLPEFDPIAEIPWIGGKVPVSEPQCGFDGSKCQMQSPWFIAVICIVAASIIIIAFVFACRHYIYEQKLASLIWKIDYKDLFIVNMESDISLCEKKLPFGLLATQLNETNGESGWLPKFKVVQYKKQTVAIKILPRRHTEINRLSKKELHQMKELSHDNINRFIGACIEPLFVVIVMHYCSRGSLRDILYNEDIHLDDMLVASLVFDLIKGMMYLHDSSLIYHGRLRPSNCLVDSRWVLQVSDFGLSMFRDDNANNRMIDAQTVAKMLWQAPEILRAECIGIKGSQKGDVYSFGLILFQIISKKDPWSHVKYNDYEVLNTILNPVDGAHLRPDTSSLTCPEFLIKCMHDCWNEDEYIRPDFKMVRSRLKPMLTGLSTNIFDNMLAIMEKYANRLESLVEERTVQLAEEKVKLAEEKKKTETLLLSMLPVSVAEQLIKGTEVIPEQFECVTIYFSDIVAFTKLSAESTPMQVIVDMLNDLYTTFDTIIGNYDVYKVETIGDAYMVASGLPIRNCDRHAGEIASMSLHLLKTISDFQIKHKPGHTIKLRIGIHSGPVVAGVVGRKMPRYCLFGDTVNTASRLETTGEEMKIHCSVDCKTILEKLGGYKLELRGMTSLKGRGEMITYFV</sequence>
<keyword evidence="11 13" id="KW-0141">cGMP biosynthesis</keyword>
<dbReference type="InterPro" id="IPR001245">
    <property type="entry name" value="Ser-Thr/Tyr_kinase_cat_dom"/>
</dbReference>
<evidence type="ECO:0000256" key="9">
    <source>
        <dbReference type="ARBA" id="ARBA00023180"/>
    </source>
</evidence>
<dbReference type="OMA" id="ILFTTYC"/>
<dbReference type="SUPFAM" id="SSF56112">
    <property type="entry name" value="Protein kinase-like (PK-like)"/>
    <property type="match status" value="1"/>
</dbReference>
<dbReference type="OrthoDB" id="1890790at2759"/>
<evidence type="ECO:0000259" key="15">
    <source>
        <dbReference type="PROSITE" id="PS50011"/>
    </source>
</evidence>
<reference evidence="19" key="1">
    <citation type="submission" date="2012-12" db="EMBL/GenBank/DDBJ databases">
        <authorList>
            <person name="Hellsten U."/>
            <person name="Grimwood J."/>
            <person name="Chapman J.A."/>
            <person name="Shapiro H."/>
            <person name="Aerts A."/>
            <person name="Otillar R.P."/>
            <person name="Terry A.Y."/>
            <person name="Boore J.L."/>
            <person name="Simakov O."/>
            <person name="Marletaz F."/>
            <person name="Cho S.-J."/>
            <person name="Edsinger-Gonzales E."/>
            <person name="Havlak P."/>
            <person name="Kuo D.-H."/>
            <person name="Larsson T."/>
            <person name="Lv J."/>
            <person name="Arendt D."/>
            <person name="Savage R."/>
            <person name="Osoegawa K."/>
            <person name="de Jong P."/>
            <person name="Lindberg D.R."/>
            <person name="Seaver E.C."/>
            <person name="Weisblat D.A."/>
            <person name="Putnam N.H."/>
            <person name="Grigoriev I.V."/>
            <person name="Rokhsar D.S."/>
        </authorList>
    </citation>
    <scope>NUCLEOTIDE SEQUENCE</scope>
</reference>
<comment type="subcellular location">
    <subcellularLocation>
        <location evidence="1">Membrane</location>
        <topology evidence="1">Single-pass type I membrane protein</topology>
    </subcellularLocation>
</comment>
<dbReference type="InterPro" id="IPR000719">
    <property type="entry name" value="Prot_kinase_dom"/>
</dbReference>
<dbReference type="GO" id="GO:0006182">
    <property type="term" value="P:cGMP biosynthetic process"/>
    <property type="evidence" value="ECO:0000318"/>
    <property type="project" value="GO_Central"/>
</dbReference>
<dbReference type="STRING" id="6412.T1EGK7"/>
<dbReference type="InterPro" id="IPR018297">
    <property type="entry name" value="A/G_cyclase_CS"/>
</dbReference>
<dbReference type="InterPro" id="IPR011009">
    <property type="entry name" value="Kinase-like_dom_sf"/>
</dbReference>
<evidence type="ECO:0000256" key="2">
    <source>
        <dbReference type="ARBA" id="ARBA00012202"/>
    </source>
</evidence>
<reference evidence="18" key="3">
    <citation type="submission" date="2015-06" db="UniProtKB">
        <authorList>
            <consortium name="EnsemblMetazoa"/>
        </authorList>
    </citation>
    <scope>IDENTIFICATION</scope>
</reference>
<dbReference type="Gene3D" id="3.30.70.1230">
    <property type="entry name" value="Nucleotide cyclase"/>
    <property type="match status" value="1"/>
</dbReference>
<dbReference type="EC" id="4.6.1.2" evidence="2 13"/>
<dbReference type="GeneID" id="20195707"/>
<dbReference type="Gene3D" id="3.40.50.2300">
    <property type="match status" value="2"/>
</dbReference>
<evidence type="ECO:0000256" key="4">
    <source>
        <dbReference type="ARBA" id="ARBA00022729"/>
    </source>
</evidence>
<dbReference type="PROSITE" id="PS50011">
    <property type="entry name" value="PROTEIN_KINASE_DOM"/>
    <property type="match status" value="1"/>
</dbReference>
<reference evidence="17 19" key="2">
    <citation type="journal article" date="2013" name="Nature">
        <title>Insights into bilaterian evolution from three spiralian genomes.</title>
        <authorList>
            <person name="Simakov O."/>
            <person name="Marletaz F."/>
            <person name="Cho S.J."/>
            <person name="Edsinger-Gonzales E."/>
            <person name="Havlak P."/>
            <person name="Hellsten U."/>
            <person name="Kuo D.H."/>
            <person name="Larsson T."/>
            <person name="Lv J."/>
            <person name="Arendt D."/>
            <person name="Savage R."/>
            <person name="Osoegawa K."/>
            <person name="de Jong P."/>
            <person name="Grimwood J."/>
            <person name="Chapman J.A."/>
            <person name="Shapiro H."/>
            <person name="Aerts A."/>
            <person name="Otillar R.P."/>
            <person name="Terry A.Y."/>
            <person name="Boore J.L."/>
            <person name="Grigoriev I.V."/>
            <person name="Lindberg D.R."/>
            <person name="Seaver E.C."/>
            <person name="Weisblat D.A."/>
            <person name="Putnam N.H."/>
            <person name="Rokhsar D.S."/>
        </authorList>
    </citation>
    <scope>NUCLEOTIDE SEQUENCE</scope>
</reference>
<evidence type="ECO:0000256" key="1">
    <source>
        <dbReference type="ARBA" id="ARBA00004479"/>
    </source>
</evidence>
<keyword evidence="3 14" id="KW-0812">Transmembrane</keyword>
<dbReference type="InterPro" id="IPR050401">
    <property type="entry name" value="Cyclic_nucleotide_synthase"/>
</dbReference>
<dbReference type="InterPro" id="IPR001828">
    <property type="entry name" value="ANF_lig-bd_rcpt"/>
</dbReference>
<dbReference type="GO" id="GO:0035556">
    <property type="term" value="P:intracellular signal transduction"/>
    <property type="evidence" value="ECO:0007669"/>
    <property type="project" value="InterPro"/>
</dbReference>
<evidence type="ECO:0000259" key="16">
    <source>
        <dbReference type="PROSITE" id="PS50125"/>
    </source>
</evidence>
<dbReference type="Pfam" id="PF00211">
    <property type="entry name" value="Guanylate_cyc"/>
    <property type="match status" value="1"/>
</dbReference>
<dbReference type="HOGENOM" id="CLU_001072_1_2_1"/>
<dbReference type="PANTHER" id="PTHR11920">
    <property type="entry name" value="GUANYLYL CYCLASE"/>
    <property type="match status" value="1"/>
</dbReference>
<evidence type="ECO:0000256" key="11">
    <source>
        <dbReference type="ARBA" id="ARBA00023293"/>
    </source>
</evidence>
<comment type="similarity">
    <text evidence="12">Belongs to the adenylyl cyclase class-4/guanylyl cyclase family.</text>
</comment>
<dbReference type="Pfam" id="PF07714">
    <property type="entry name" value="PK_Tyr_Ser-Thr"/>
    <property type="match status" value="1"/>
</dbReference>
<dbReference type="Proteomes" id="UP000015101">
    <property type="component" value="Unassembled WGS sequence"/>
</dbReference>
<dbReference type="InterPro" id="IPR001054">
    <property type="entry name" value="A/G_cyclase"/>
</dbReference>
<evidence type="ECO:0000256" key="10">
    <source>
        <dbReference type="ARBA" id="ARBA00023239"/>
    </source>
</evidence>
<evidence type="ECO:0000256" key="3">
    <source>
        <dbReference type="ARBA" id="ARBA00022692"/>
    </source>
</evidence>
<dbReference type="GO" id="GO:0005886">
    <property type="term" value="C:plasma membrane"/>
    <property type="evidence" value="ECO:0000318"/>
    <property type="project" value="GO_Central"/>
</dbReference>
<organism evidence="18 19">
    <name type="scientific">Helobdella robusta</name>
    <name type="common">Californian leech</name>
    <dbReference type="NCBI Taxonomy" id="6412"/>
    <lineage>
        <taxon>Eukaryota</taxon>
        <taxon>Metazoa</taxon>
        <taxon>Spiralia</taxon>
        <taxon>Lophotrochozoa</taxon>
        <taxon>Annelida</taxon>
        <taxon>Clitellata</taxon>
        <taxon>Hirudinea</taxon>
        <taxon>Rhynchobdellida</taxon>
        <taxon>Glossiphoniidae</taxon>
        <taxon>Helobdella</taxon>
    </lineage>
</organism>
<dbReference type="SUPFAM" id="SSF55073">
    <property type="entry name" value="Nucleotide cyclase"/>
    <property type="match status" value="1"/>
</dbReference>
<dbReference type="AlphaFoldDB" id="T1EGK7"/>
<keyword evidence="4" id="KW-0732">Signal</keyword>
<comment type="catalytic activity">
    <reaction evidence="13">
        <text>GTP = 3',5'-cyclic GMP + diphosphate</text>
        <dbReference type="Rhea" id="RHEA:13665"/>
        <dbReference type="ChEBI" id="CHEBI:33019"/>
        <dbReference type="ChEBI" id="CHEBI:37565"/>
        <dbReference type="ChEBI" id="CHEBI:57746"/>
        <dbReference type="EC" id="4.6.1.2"/>
    </reaction>
</comment>
<dbReference type="InterPro" id="IPR011645">
    <property type="entry name" value="HNOB_dom_associated"/>
</dbReference>
<evidence type="ECO:0000256" key="12">
    <source>
        <dbReference type="RuleBase" id="RU000405"/>
    </source>
</evidence>
<dbReference type="eggNOG" id="KOG1023">
    <property type="taxonomic scope" value="Eukaryota"/>
</dbReference>
<keyword evidence="7 14" id="KW-0472">Membrane</keyword>
<keyword evidence="6 14" id="KW-1133">Transmembrane helix</keyword>
<dbReference type="Gene3D" id="1.10.510.10">
    <property type="entry name" value="Transferase(Phosphotransferase) domain 1"/>
    <property type="match status" value="1"/>
</dbReference>
<evidence type="ECO:0000313" key="17">
    <source>
        <dbReference type="EMBL" id="ESO09672.1"/>
    </source>
</evidence>
<gene>
    <name evidence="18" type="primary">20195707</name>
    <name evidence="17" type="ORF">HELRODRAFT_117164</name>
</gene>
<keyword evidence="10 12" id="KW-0456">Lyase</keyword>
<evidence type="ECO:0000256" key="6">
    <source>
        <dbReference type="ARBA" id="ARBA00022989"/>
    </source>
</evidence>
<dbReference type="PANTHER" id="PTHR11920:SF501">
    <property type="entry name" value="GUANYLATE CYCLASE 32E"/>
    <property type="match status" value="1"/>
</dbReference>
<dbReference type="SMART" id="SM00044">
    <property type="entry name" value="CYCc"/>
    <property type="match status" value="1"/>
</dbReference>
<dbReference type="GO" id="GO:0004383">
    <property type="term" value="F:guanylate cyclase activity"/>
    <property type="evidence" value="ECO:0000318"/>
    <property type="project" value="GO_Central"/>
</dbReference>
<dbReference type="PROSITE" id="PS50125">
    <property type="entry name" value="GUANYLATE_CYCLASE_2"/>
    <property type="match status" value="1"/>
</dbReference>
<accession>T1EGK7</accession>
<dbReference type="Gene3D" id="6.10.250.780">
    <property type="match status" value="1"/>
</dbReference>
<evidence type="ECO:0000256" key="5">
    <source>
        <dbReference type="ARBA" id="ARBA00022741"/>
    </source>
</evidence>
<keyword evidence="8" id="KW-0675">Receptor</keyword>
<dbReference type="EnsemblMetazoa" id="HelroT117164">
    <property type="protein sequence ID" value="HelroP117164"/>
    <property type="gene ID" value="HelroG117164"/>
</dbReference>
<dbReference type="InParanoid" id="T1EGK7"/>
<dbReference type="FunCoup" id="T1EGK7">
    <property type="interactions" value="60"/>
</dbReference>
<dbReference type="FunFam" id="3.30.70.1230:FF:000019">
    <property type="entry name" value="Guanylate cyclase"/>
    <property type="match status" value="1"/>
</dbReference>
<keyword evidence="19" id="KW-1185">Reference proteome</keyword>
<evidence type="ECO:0000256" key="14">
    <source>
        <dbReference type="SAM" id="Phobius"/>
    </source>
</evidence>
<evidence type="ECO:0000313" key="19">
    <source>
        <dbReference type="Proteomes" id="UP000015101"/>
    </source>
</evidence>
<dbReference type="InterPro" id="IPR029787">
    <property type="entry name" value="Nucleotide_cyclase"/>
</dbReference>
<keyword evidence="9" id="KW-0325">Glycoprotein</keyword>
<name>T1EGK7_HELRO</name>
<feature type="transmembrane region" description="Helical" evidence="14">
    <location>
        <begin position="350"/>
        <end position="370"/>
    </location>
</feature>
<dbReference type="EMBL" id="KB095940">
    <property type="protein sequence ID" value="ESO09672.1"/>
    <property type="molecule type" value="Genomic_DNA"/>
</dbReference>
<dbReference type="KEGG" id="hro:HELRODRAFT_117164"/>
<evidence type="ECO:0000256" key="8">
    <source>
        <dbReference type="ARBA" id="ARBA00023170"/>
    </source>
</evidence>
<dbReference type="GO" id="GO:0005524">
    <property type="term" value="F:ATP binding"/>
    <property type="evidence" value="ECO:0007669"/>
    <property type="project" value="InterPro"/>
</dbReference>
<dbReference type="FunFam" id="1.10.510.10:FF:001892">
    <property type="entry name" value="Guanylate cyclase"/>
    <property type="match status" value="1"/>
</dbReference>
<dbReference type="Pfam" id="PF01094">
    <property type="entry name" value="ANF_receptor"/>
    <property type="match status" value="1"/>
</dbReference>
<dbReference type="CDD" id="cd07302">
    <property type="entry name" value="CHD"/>
    <property type="match status" value="1"/>
</dbReference>
<dbReference type="GO" id="GO:0001653">
    <property type="term" value="F:peptide receptor activity"/>
    <property type="evidence" value="ECO:0000318"/>
    <property type="project" value="GO_Central"/>
</dbReference>
<dbReference type="Pfam" id="PF07701">
    <property type="entry name" value="HNOBA"/>
    <property type="match status" value="1"/>
</dbReference>
<evidence type="ECO:0000256" key="7">
    <source>
        <dbReference type="ARBA" id="ARBA00023136"/>
    </source>
</evidence>
<dbReference type="CTD" id="20195707"/>
<dbReference type="RefSeq" id="XP_009012250.1">
    <property type="nucleotide sequence ID" value="XM_009014002.1"/>
</dbReference>
<keyword evidence="5" id="KW-0547">Nucleotide-binding</keyword>
<feature type="transmembrane region" description="Helical" evidence="14">
    <location>
        <begin position="134"/>
        <end position="151"/>
    </location>
</feature>
<dbReference type="FunFam" id="3.40.50.2300:FF:001018">
    <property type="match status" value="1"/>
</dbReference>
<dbReference type="InterPro" id="IPR028082">
    <property type="entry name" value="Peripla_BP_I"/>
</dbReference>
<dbReference type="EMBL" id="AMQM01009100">
    <property type="status" value="NOT_ANNOTATED_CDS"/>
    <property type="molecule type" value="Genomic_DNA"/>
</dbReference>
<evidence type="ECO:0000256" key="13">
    <source>
        <dbReference type="RuleBase" id="RU003431"/>
    </source>
</evidence>
<protein>
    <recommendedName>
        <fullName evidence="2 13">Guanylate cyclase</fullName>
        <ecNumber evidence="2 13">4.6.1.2</ecNumber>
    </recommendedName>
</protein>
<dbReference type="GO" id="GO:0004672">
    <property type="term" value="F:protein kinase activity"/>
    <property type="evidence" value="ECO:0007669"/>
    <property type="project" value="InterPro"/>
</dbReference>
<dbReference type="PROSITE" id="PS00452">
    <property type="entry name" value="GUANYLATE_CYCLASE_1"/>
    <property type="match status" value="1"/>
</dbReference>